<gene>
    <name evidence="3" type="ORF">Csa_3G778950</name>
</gene>
<dbReference type="OrthoDB" id="1741333at2759"/>
<evidence type="ECO:0000256" key="1">
    <source>
        <dbReference type="SAM" id="MobiDB-lite"/>
    </source>
</evidence>
<name>A0A0A0LB13_CUCSA</name>
<evidence type="ECO:0000313" key="4">
    <source>
        <dbReference type="Proteomes" id="UP000029981"/>
    </source>
</evidence>
<sequence length="182" mass="21121">MDGRLNKIATPLILFILLFLLIFLFLLAQILYILYRRRRLQRLRPGEPNQKSFFLFWRNQSRIQPKEIPSISKIDADSEGAVVETAGDELEKWQELCGPSRTLFTIKEEEEREGIMECFEYNNPFHKLKTDEVEDTTPFHTPSASPPYFTPSSSPTRDFPTHKGCSEDNMRTPISGIQITTH</sequence>
<dbReference type="KEGG" id="csv:105434980"/>
<dbReference type="Gramene" id="KGN59190">
    <property type="protein sequence ID" value="KGN59190"/>
    <property type="gene ID" value="Csa_3G778950"/>
</dbReference>
<accession>A0A0A0LB13</accession>
<protein>
    <submittedName>
        <fullName evidence="3">Uncharacterized protein</fullName>
    </submittedName>
</protein>
<dbReference type="PANTHER" id="PTHR34054:SF4">
    <property type="entry name" value="PROTEIN, PUTATIVE-RELATED"/>
    <property type="match status" value="1"/>
</dbReference>
<dbReference type="EMBL" id="CM002924">
    <property type="protein sequence ID" value="KGN59190.1"/>
    <property type="molecule type" value="Genomic_DNA"/>
</dbReference>
<keyword evidence="2" id="KW-0812">Transmembrane</keyword>
<keyword evidence="2" id="KW-0472">Membrane</keyword>
<reference evidence="3 4" key="4">
    <citation type="journal article" date="2011" name="BMC Genomics">
        <title>RNA-Seq improves annotation of protein-coding genes in the cucumber genome.</title>
        <authorList>
            <person name="Li Z."/>
            <person name="Zhang Z."/>
            <person name="Yan P."/>
            <person name="Huang S."/>
            <person name="Fei Z."/>
            <person name="Lin K."/>
        </authorList>
    </citation>
    <scope>NUCLEOTIDE SEQUENCE [LARGE SCALE GENOMIC DNA]</scope>
    <source>
        <strain evidence="4">cv. 9930</strain>
    </source>
</reference>
<dbReference type="Proteomes" id="UP000029981">
    <property type="component" value="Chromosome 3"/>
</dbReference>
<reference evidence="3 4" key="2">
    <citation type="journal article" date="2009" name="PLoS ONE">
        <title>An integrated genetic and cytogenetic map of the cucumber genome.</title>
        <authorList>
            <person name="Ren Y."/>
            <person name="Zhang Z."/>
            <person name="Liu J."/>
            <person name="Staub J.E."/>
            <person name="Han Y."/>
            <person name="Cheng Z."/>
            <person name="Li X."/>
            <person name="Lu J."/>
            <person name="Miao H."/>
            <person name="Kang H."/>
            <person name="Xie B."/>
            <person name="Gu X."/>
            <person name="Wang X."/>
            <person name="Du Y."/>
            <person name="Jin W."/>
            <person name="Huang S."/>
        </authorList>
    </citation>
    <scope>NUCLEOTIDE SEQUENCE [LARGE SCALE GENOMIC DNA]</scope>
    <source>
        <strain evidence="4">cv. 9930</strain>
    </source>
</reference>
<proteinExistence type="predicted"/>
<feature type="region of interest" description="Disordered" evidence="1">
    <location>
        <begin position="136"/>
        <end position="182"/>
    </location>
</feature>
<organism evidence="3 4">
    <name type="scientific">Cucumis sativus</name>
    <name type="common">Cucumber</name>
    <dbReference type="NCBI Taxonomy" id="3659"/>
    <lineage>
        <taxon>Eukaryota</taxon>
        <taxon>Viridiplantae</taxon>
        <taxon>Streptophyta</taxon>
        <taxon>Embryophyta</taxon>
        <taxon>Tracheophyta</taxon>
        <taxon>Spermatophyta</taxon>
        <taxon>Magnoliopsida</taxon>
        <taxon>eudicotyledons</taxon>
        <taxon>Gunneridae</taxon>
        <taxon>Pentapetalae</taxon>
        <taxon>rosids</taxon>
        <taxon>fabids</taxon>
        <taxon>Cucurbitales</taxon>
        <taxon>Cucurbitaceae</taxon>
        <taxon>Benincaseae</taxon>
        <taxon>Cucumis</taxon>
    </lineage>
</organism>
<feature type="transmembrane region" description="Helical" evidence="2">
    <location>
        <begin position="12"/>
        <end position="35"/>
    </location>
</feature>
<dbReference type="PANTHER" id="PTHR34054">
    <property type="entry name" value="EXPRESSED PROTEIN"/>
    <property type="match status" value="1"/>
</dbReference>
<reference evidence="3 4" key="3">
    <citation type="journal article" date="2010" name="BMC Genomics">
        <title>Transcriptome sequencing and comparative analysis of cucumber flowers with different sex types.</title>
        <authorList>
            <person name="Guo S."/>
            <person name="Zheng Y."/>
            <person name="Joung J.G."/>
            <person name="Liu S."/>
            <person name="Zhang Z."/>
            <person name="Crasta O.R."/>
            <person name="Sobral B.W."/>
            <person name="Xu Y."/>
            <person name="Huang S."/>
            <person name="Fei Z."/>
        </authorList>
    </citation>
    <scope>NUCLEOTIDE SEQUENCE [LARGE SCALE GENOMIC DNA]</scope>
    <source>
        <strain evidence="4">cv. 9930</strain>
    </source>
</reference>
<keyword evidence="2" id="KW-1133">Transmembrane helix</keyword>
<dbReference type="AlphaFoldDB" id="A0A0A0LB13"/>
<evidence type="ECO:0000256" key="2">
    <source>
        <dbReference type="SAM" id="Phobius"/>
    </source>
</evidence>
<feature type="compositionally biased region" description="Basic and acidic residues" evidence="1">
    <location>
        <begin position="159"/>
        <end position="170"/>
    </location>
</feature>
<evidence type="ECO:0000313" key="3">
    <source>
        <dbReference type="EMBL" id="KGN59190.1"/>
    </source>
</evidence>
<dbReference type="InterPro" id="IPR045884">
    <property type="entry name" value="At5g59350-like"/>
</dbReference>
<keyword evidence="4" id="KW-1185">Reference proteome</keyword>
<reference evidence="3 4" key="1">
    <citation type="journal article" date="2009" name="Nat. Genet.">
        <title>The genome of the cucumber, Cucumis sativus L.</title>
        <authorList>
            <person name="Huang S."/>
            <person name="Li R."/>
            <person name="Zhang Z."/>
            <person name="Li L."/>
            <person name="Gu X."/>
            <person name="Fan W."/>
            <person name="Lucas W.J."/>
            <person name="Wang X."/>
            <person name="Xie B."/>
            <person name="Ni P."/>
            <person name="Ren Y."/>
            <person name="Zhu H."/>
            <person name="Li J."/>
            <person name="Lin K."/>
            <person name="Jin W."/>
            <person name="Fei Z."/>
            <person name="Li G."/>
            <person name="Staub J."/>
            <person name="Kilian A."/>
            <person name="van der Vossen E.A."/>
            <person name="Wu Y."/>
            <person name="Guo J."/>
            <person name="He J."/>
            <person name="Jia Z."/>
            <person name="Ren Y."/>
            <person name="Tian G."/>
            <person name="Lu Y."/>
            <person name="Ruan J."/>
            <person name="Qian W."/>
            <person name="Wang M."/>
            <person name="Huang Q."/>
            <person name="Li B."/>
            <person name="Xuan Z."/>
            <person name="Cao J."/>
            <person name="Asan"/>
            <person name="Wu Z."/>
            <person name="Zhang J."/>
            <person name="Cai Q."/>
            <person name="Bai Y."/>
            <person name="Zhao B."/>
            <person name="Han Y."/>
            <person name="Li Y."/>
            <person name="Li X."/>
            <person name="Wang S."/>
            <person name="Shi Q."/>
            <person name="Liu S."/>
            <person name="Cho W.K."/>
            <person name="Kim J.Y."/>
            <person name="Xu Y."/>
            <person name="Heller-Uszynska K."/>
            <person name="Miao H."/>
            <person name="Cheng Z."/>
            <person name="Zhang S."/>
            <person name="Wu J."/>
            <person name="Yang Y."/>
            <person name="Kang H."/>
            <person name="Li M."/>
            <person name="Liang H."/>
            <person name="Ren X."/>
            <person name="Shi Z."/>
            <person name="Wen M."/>
            <person name="Jian M."/>
            <person name="Yang H."/>
            <person name="Zhang G."/>
            <person name="Yang Z."/>
            <person name="Chen R."/>
            <person name="Liu S."/>
            <person name="Li J."/>
            <person name="Ma L."/>
            <person name="Liu H."/>
            <person name="Zhou Y."/>
            <person name="Zhao J."/>
            <person name="Fang X."/>
            <person name="Li G."/>
            <person name="Fang L."/>
            <person name="Li Y."/>
            <person name="Liu D."/>
            <person name="Zheng H."/>
            <person name="Zhang Y."/>
            <person name="Qin N."/>
            <person name="Li Z."/>
            <person name="Yang G."/>
            <person name="Yang S."/>
            <person name="Bolund L."/>
            <person name="Kristiansen K."/>
            <person name="Zheng H."/>
            <person name="Li S."/>
            <person name="Zhang X."/>
            <person name="Yang H."/>
            <person name="Wang J."/>
            <person name="Sun R."/>
            <person name="Zhang B."/>
            <person name="Jiang S."/>
            <person name="Wang J."/>
            <person name="Du Y."/>
            <person name="Li S."/>
        </authorList>
    </citation>
    <scope>NUCLEOTIDE SEQUENCE [LARGE SCALE GENOMIC DNA]</scope>
    <source>
        <strain evidence="4">cv. 9930</strain>
    </source>
</reference>
<dbReference type="OMA" id="YTPHASP"/>